<comment type="subcellular location">
    <subcellularLocation>
        <location evidence="1">Cell membrane</location>
        <topology evidence="1">Multi-pass membrane protein</topology>
    </subcellularLocation>
</comment>
<feature type="transmembrane region" description="Helical" evidence="7">
    <location>
        <begin position="29"/>
        <end position="46"/>
    </location>
</feature>
<reference evidence="9" key="1">
    <citation type="submission" date="2020-12" db="EMBL/GenBank/DDBJ databases">
        <title>Devosia sp. MSA67 isolated from Mo River.</title>
        <authorList>
            <person name="Ma F."/>
            <person name="Zi Z."/>
        </authorList>
    </citation>
    <scope>NUCLEOTIDE SEQUENCE</scope>
    <source>
        <strain evidence="9">MSA67</strain>
    </source>
</reference>
<evidence type="ECO:0000313" key="10">
    <source>
        <dbReference type="Proteomes" id="UP000602124"/>
    </source>
</evidence>
<dbReference type="RefSeq" id="WP_198876637.1">
    <property type="nucleotide sequence ID" value="NZ_JAEKMH010000002.1"/>
</dbReference>
<evidence type="ECO:0000256" key="7">
    <source>
        <dbReference type="SAM" id="Phobius"/>
    </source>
</evidence>
<keyword evidence="6" id="KW-0175">Coiled coil</keyword>
<keyword evidence="4 7" id="KW-1133">Transmembrane helix</keyword>
<name>A0A934J0P1_9HYPH</name>
<keyword evidence="5 7" id="KW-0472">Membrane</keyword>
<keyword evidence="10" id="KW-1185">Reference proteome</keyword>
<evidence type="ECO:0000256" key="4">
    <source>
        <dbReference type="ARBA" id="ARBA00022989"/>
    </source>
</evidence>
<evidence type="ECO:0000256" key="3">
    <source>
        <dbReference type="ARBA" id="ARBA00022692"/>
    </source>
</evidence>
<gene>
    <name evidence="9" type="ORF">JEQ47_12055</name>
</gene>
<feature type="domain" description="Polysaccharide chain length determinant N-terminal" evidence="8">
    <location>
        <begin position="12"/>
        <end position="104"/>
    </location>
</feature>
<dbReference type="GO" id="GO:0005886">
    <property type="term" value="C:plasma membrane"/>
    <property type="evidence" value="ECO:0007669"/>
    <property type="project" value="UniProtKB-SubCell"/>
</dbReference>
<dbReference type="InterPro" id="IPR050445">
    <property type="entry name" value="Bact_polysacc_biosynth/exp"/>
</dbReference>
<dbReference type="Pfam" id="PF02706">
    <property type="entry name" value="Wzz"/>
    <property type="match status" value="1"/>
</dbReference>
<evidence type="ECO:0000256" key="5">
    <source>
        <dbReference type="ARBA" id="ARBA00023136"/>
    </source>
</evidence>
<keyword evidence="2" id="KW-1003">Cell membrane</keyword>
<feature type="coiled-coil region" evidence="6">
    <location>
        <begin position="292"/>
        <end position="340"/>
    </location>
</feature>
<comment type="caution">
    <text evidence="9">The sequence shown here is derived from an EMBL/GenBank/DDBJ whole genome shotgun (WGS) entry which is preliminary data.</text>
</comment>
<dbReference type="AlphaFoldDB" id="A0A934J0P1"/>
<evidence type="ECO:0000259" key="8">
    <source>
        <dbReference type="Pfam" id="PF02706"/>
    </source>
</evidence>
<protein>
    <recommendedName>
        <fullName evidence="8">Polysaccharide chain length determinant N-terminal domain-containing protein</fullName>
    </recommendedName>
</protein>
<evidence type="ECO:0000256" key="6">
    <source>
        <dbReference type="SAM" id="Coils"/>
    </source>
</evidence>
<evidence type="ECO:0000256" key="2">
    <source>
        <dbReference type="ARBA" id="ARBA00022475"/>
    </source>
</evidence>
<evidence type="ECO:0000313" key="9">
    <source>
        <dbReference type="EMBL" id="MBJ3785459.1"/>
    </source>
</evidence>
<accession>A0A934J0P1</accession>
<dbReference type="InterPro" id="IPR003856">
    <property type="entry name" value="LPS_length_determ_N"/>
</dbReference>
<evidence type="ECO:0000256" key="1">
    <source>
        <dbReference type="ARBA" id="ARBA00004651"/>
    </source>
</evidence>
<organism evidence="9 10">
    <name type="scientific">Devosia sediminis</name>
    <dbReference type="NCBI Taxonomy" id="2798801"/>
    <lineage>
        <taxon>Bacteria</taxon>
        <taxon>Pseudomonadati</taxon>
        <taxon>Pseudomonadota</taxon>
        <taxon>Alphaproteobacteria</taxon>
        <taxon>Hyphomicrobiales</taxon>
        <taxon>Devosiaceae</taxon>
        <taxon>Devosia</taxon>
    </lineage>
</organism>
<dbReference type="GO" id="GO:0004713">
    <property type="term" value="F:protein tyrosine kinase activity"/>
    <property type="evidence" value="ECO:0007669"/>
    <property type="project" value="TreeGrafter"/>
</dbReference>
<dbReference type="EMBL" id="JAEKMH010000002">
    <property type="protein sequence ID" value="MBJ3785459.1"/>
    <property type="molecule type" value="Genomic_DNA"/>
</dbReference>
<dbReference type="Proteomes" id="UP000602124">
    <property type="component" value="Unassembled WGS sequence"/>
</dbReference>
<keyword evidence="3 7" id="KW-0812">Transmembrane</keyword>
<dbReference type="PANTHER" id="PTHR32309:SF13">
    <property type="entry name" value="FERRIC ENTEROBACTIN TRANSPORT PROTEIN FEPE"/>
    <property type="match status" value="1"/>
</dbReference>
<proteinExistence type="predicted"/>
<sequence length="771" mass="81628">MSYEQSPYDDTRIDVSALLSAIVRRLPRILLVTLALLVAAFVVLMFQPRMYESSSSILVEPRSNPYVRASNEQAPSPSGNEVGVVSSQIELLKSRDTLLGVIDALDLRSVPEFNGTAAGMSPLGIIMQLAGRRAATPESIDETVLKALHDRLNVAQERDSRIISVTVSTTDPDLSARIANAVAAAHVTRRAQLSISDTADASGWLRAEIDRLRVSVEEAESAVADFKVNNDLFVGQNNTSLLDQQLSTIAAQITAAQERHNAAMSRASLIRGLIERNQPLDSVPDVRDSVVIQRLSEDKARLQGEQAQLSATLLSNHPSVRALNAQIAELNNQIRTEGARVADALEAEAQIESDLVASSQAELARAKSTASVATRDTVTLDSLEREAKAQRDLLEAYLLRFNEASSRVDTNLALPDVRVVSEAAPSVTPASPKTSLIMIAVGVLSVIIQVGIVAFAELMSGRVLVPATRPQAATDALDEPPFDAAELEPEERWAVEADPIPVAVAPQPVPAEPAPSIPVAPAAAPVRSARSLLGDLLSRRRDDETVAPEAEAAQPPVVDPAPVREARRDAAVAEISAHKPAPSPRPRASAGVLQYADLVSDLILGRTHLLLLADHAEGQGSSALAEDLVGDALAKGLSVALIDAGTGRRGGNAGISDLSSGAASFGDVVQKSADNGFAEVTWGRAVAIDRRSTRPQTLVEALGDIYEVVVVLTGQVGGRSSLDLFAELGGRIVLVADDETAMEHAEAARRSLVDAGLSRVEITALRETVAA</sequence>
<dbReference type="PANTHER" id="PTHR32309">
    <property type="entry name" value="TYROSINE-PROTEIN KINASE"/>
    <property type="match status" value="1"/>
</dbReference>